<name>A0ABY2ZJ56_9GAMM</name>
<gene>
    <name evidence="3" type="ORF">FJW02_10930</name>
</gene>
<dbReference type="EMBL" id="VHJB01000063">
    <property type="protein sequence ID" value="TPV36601.1"/>
    <property type="molecule type" value="Genomic_DNA"/>
</dbReference>
<dbReference type="RefSeq" id="WP_140915995.1">
    <property type="nucleotide sequence ID" value="NZ_CP045720.1"/>
</dbReference>
<feature type="transmembrane region" description="Helical" evidence="1">
    <location>
        <begin position="33"/>
        <end position="53"/>
    </location>
</feature>
<dbReference type="PANTHER" id="PTHR36153:SF1">
    <property type="entry name" value="TYPE VI SECRETION SYSTEM COMPONENT TSSM1"/>
    <property type="match status" value="1"/>
</dbReference>
<reference evidence="3 4" key="1">
    <citation type="submission" date="2019-06" db="EMBL/GenBank/DDBJ databases">
        <title>Taxogenomics and systematics of the genus Pantoea.</title>
        <authorList>
            <person name="Tambong J.T."/>
        </authorList>
    </citation>
    <scope>NUCLEOTIDE SEQUENCE [LARGE SCALE GENOMIC DNA]</scope>
    <source>
        <strain evidence="3 4">LMG 24197</strain>
    </source>
</reference>
<evidence type="ECO:0000256" key="1">
    <source>
        <dbReference type="SAM" id="Phobius"/>
    </source>
</evidence>
<evidence type="ECO:0000313" key="3">
    <source>
        <dbReference type="EMBL" id="TPV36601.1"/>
    </source>
</evidence>
<organism evidence="3 4">
    <name type="scientific">Pantoea eucalypti</name>
    <dbReference type="NCBI Taxonomy" id="470933"/>
    <lineage>
        <taxon>Bacteria</taxon>
        <taxon>Pseudomonadati</taxon>
        <taxon>Pseudomonadota</taxon>
        <taxon>Gammaproteobacteria</taxon>
        <taxon>Enterobacterales</taxon>
        <taxon>Erwiniaceae</taxon>
        <taxon>Pantoea</taxon>
    </lineage>
</organism>
<feature type="transmembrane region" description="Helical" evidence="1">
    <location>
        <begin position="5"/>
        <end position="27"/>
    </location>
</feature>
<keyword evidence="1" id="KW-0472">Membrane</keyword>
<feature type="transmembrane region" description="Helical" evidence="1">
    <location>
        <begin position="395"/>
        <end position="416"/>
    </location>
</feature>
<keyword evidence="1" id="KW-1133">Transmembrane helix</keyword>
<protein>
    <submittedName>
        <fullName evidence="3">Type VI secretion protein IcmF</fullName>
    </submittedName>
</protein>
<keyword evidence="4" id="KW-1185">Reference proteome</keyword>
<dbReference type="InterPro" id="IPR053156">
    <property type="entry name" value="T6SS_TssM-like"/>
</dbReference>
<keyword evidence="1" id="KW-0812">Transmembrane</keyword>
<accession>A0ABY2ZJ56</accession>
<comment type="caution">
    <text evidence="3">The sequence shown here is derived from an EMBL/GenBank/DDBJ whole genome shotgun (WGS) entry which is preliminary data.</text>
</comment>
<evidence type="ECO:0000313" key="4">
    <source>
        <dbReference type="Proteomes" id="UP000315469"/>
    </source>
</evidence>
<feature type="domain" description="Type VI secretion system component TssM1 N-terminal" evidence="2">
    <location>
        <begin position="183"/>
        <end position="350"/>
    </location>
</feature>
<dbReference type="Pfam" id="PF14331">
    <property type="entry name" value="IcmF-related_N"/>
    <property type="match status" value="1"/>
</dbReference>
<dbReference type="Proteomes" id="UP000315469">
    <property type="component" value="Unassembled WGS sequence"/>
</dbReference>
<proteinExistence type="predicted"/>
<sequence>MLKKIIPVIIWAVLLCILFIFCLFLSVWMEISLVYAIVLWFFFIFSVCLVSLLRKSLSALQKQDYFQKLFSRHVFSRTERILYTHWRSGVRRLKKAKRINKVYPWFFITAAGNSHSTLLSGSEMMPASGCRENREITPARTLRWWFFQPLSFLELPGLFSESGCVKKVWKRTASWFHAAPPPAGVVVCISVTELLNLRDEPPVIRGRRIRACLEPLLNKTRRRLPVYVLVTECENIPGFSRWISALSPEQQHQPLGYFWLTPPAIDSRDPSFLSPLFDAMREGLNNVRISMFSGAKPDADTLFLLDMPEQMQSLQPVLHQYIASICGDDVSSDSTVPALGGIWFTATEPVSNTSNERKSYFTGELFSRTLPFISSNSKILYTCPVRGFLSRWGTLFIASIVTFLLLISATMTFHVVDTDKSSDVISSLSQLESIDAALQHPVRYLPFISVLYSRQAEIEDRILSYSVIHYQDDREVISRYHQDFKLAVPEKQRELIMELARAVVAKESLLNGNALASSSGKSPISPALTMMTSDISLTPRQSLLLQRALLLRNGGEQQISRLRRLLGELVSDDPQWRWLLASTQQISPVRSGSFFPGSGDKVSIDGIWTAEGTQQIYRWLKEIHYAAGKKIDLPALARFEQRLPALRQSAWIKFIIQLNRLPVSDLSEQQWSDILLNIAQGNSPATGLARMVNQQLADISHADASPWLLQLRKLVELQTNSVSGTLVRQFSQRKQELYFVFGEWLKKGKGAQVITDAGLQAQSWTDWQSSLHSAVSDALNSPSDTPLLTSGLFAPVQGNENNPLPALSKRFTALRKNLISVTPDAGVDAVWTLYGQDKKLIIAHAMQQSGCWLQHQWQSTVLWPLEQNARRIDYPAQQALAHQYISSFMRDSAKHVLAIGKNGAEAGKFEGQHIKLSQSFISLINAELNPDDLLPMPERDKTRKDDKLALLRAQQKSLEDKQKQLESTPRELSLHSLPATVPGGAGLMPVGTKLTLFCDDQRWVLKSMNFDEQALFRWRPGHCGRVAQLIQFPGFSLEYNYTGESAWPDFLNDIAEGQHTYQAEDFSDQAALLRAQGIKQIMVRYQPASQADVQETWRQWQALEHALDENNSAQQASLIQSGDGRFSEPQKHLLSRLPAKIASCP</sequence>
<dbReference type="InterPro" id="IPR025743">
    <property type="entry name" value="TssM1_N"/>
</dbReference>
<evidence type="ECO:0000259" key="2">
    <source>
        <dbReference type="Pfam" id="PF14331"/>
    </source>
</evidence>
<dbReference type="PANTHER" id="PTHR36153">
    <property type="entry name" value="INNER MEMBRANE PROTEIN-RELATED"/>
    <property type="match status" value="1"/>
</dbReference>
<dbReference type="GeneID" id="90522035"/>